<dbReference type="Pfam" id="PF24827">
    <property type="entry name" value="AstE_AspA_cat"/>
    <property type="match status" value="1"/>
</dbReference>
<protein>
    <recommendedName>
        <fullName evidence="5">Succinylglutamate desuccinylase/Aspartoacylase catalytic domain-containing protein</fullName>
    </recommendedName>
</protein>
<keyword evidence="2" id="KW-0479">Metal-binding</keyword>
<sequence length="312" mass="31744">MTAVKERLAAGPGLDLDVVRFGSGGGPAVTVLGGVHGDELEGVLAAYRVADELASANVHGTVTVLPRANPPALAAGTRHGEGDVNLARVFPGDPGGDVSARIAHAIARELIEPCDLLIDLHSAGRRYRMPPMCGFGADRTLGGRPLLDAARTTPFPYLWAHASVAPGRSVSHADALGKPWAYFESGGGGALREADLDRYVRGVLRLLEAVGAVEPVSFAGPPPGRQTIVTGGDGDTDTGVLFTTAGAFASSAAAGDAVAAGQPIGAVYDDAGRRTEVVRAASSGIVMMLRHELRVAPGEVAAIVAGAGRRAA</sequence>
<proteinExistence type="predicted"/>
<dbReference type="GO" id="GO:0016811">
    <property type="term" value="F:hydrolase activity, acting on carbon-nitrogen (but not peptide) bonds, in linear amides"/>
    <property type="evidence" value="ECO:0007669"/>
    <property type="project" value="InterPro"/>
</dbReference>
<dbReference type="RefSeq" id="WP_148767732.1">
    <property type="nucleotide sequence ID" value="NZ_VSRQ01000011.1"/>
</dbReference>
<keyword evidence="4" id="KW-0862">Zinc</keyword>
<evidence type="ECO:0000256" key="2">
    <source>
        <dbReference type="ARBA" id="ARBA00022723"/>
    </source>
</evidence>
<dbReference type="SUPFAM" id="SSF53187">
    <property type="entry name" value="Zn-dependent exopeptidases"/>
    <property type="match status" value="1"/>
</dbReference>
<evidence type="ECO:0000256" key="4">
    <source>
        <dbReference type="ARBA" id="ARBA00022833"/>
    </source>
</evidence>
<accession>A0A5D3F5N0</accession>
<keyword evidence="3" id="KW-0378">Hydrolase</keyword>
<evidence type="ECO:0000256" key="3">
    <source>
        <dbReference type="ARBA" id="ARBA00022801"/>
    </source>
</evidence>
<evidence type="ECO:0000256" key="1">
    <source>
        <dbReference type="ARBA" id="ARBA00001947"/>
    </source>
</evidence>
<comment type="cofactor">
    <cofactor evidence="1">
        <name>Zn(2+)</name>
        <dbReference type="ChEBI" id="CHEBI:29105"/>
    </cofactor>
</comment>
<feature type="domain" description="Succinylglutamate desuccinylase/Aspartoacylase catalytic" evidence="5">
    <location>
        <begin position="26"/>
        <end position="208"/>
    </location>
</feature>
<evidence type="ECO:0000313" key="6">
    <source>
        <dbReference type="EMBL" id="TYK43483.1"/>
    </source>
</evidence>
<dbReference type="GO" id="GO:0046872">
    <property type="term" value="F:metal ion binding"/>
    <property type="evidence" value="ECO:0007669"/>
    <property type="project" value="UniProtKB-KW"/>
</dbReference>
<dbReference type="AlphaFoldDB" id="A0A5D3F5N0"/>
<dbReference type="InterPro" id="IPR043795">
    <property type="entry name" value="N-alpha-Ac-DABA-like"/>
</dbReference>
<dbReference type="PIRSF" id="PIRSF039012">
    <property type="entry name" value="ASP"/>
    <property type="match status" value="1"/>
</dbReference>
<organism evidence="6 7">
    <name type="scientific">Actinomadura decatromicini</name>
    <dbReference type="NCBI Taxonomy" id="2604572"/>
    <lineage>
        <taxon>Bacteria</taxon>
        <taxon>Bacillati</taxon>
        <taxon>Actinomycetota</taxon>
        <taxon>Actinomycetes</taxon>
        <taxon>Streptosporangiales</taxon>
        <taxon>Thermomonosporaceae</taxon>
        <taxon>Actinomadura</taxon>
    </lineage>
</organism>
<dbReference type="Gene3D" id="3.40.630.10">
    <property type="entry name" value="Zn peptidases"/>
    <property type="match status" value="1"/>
</dbReference>
<dbReference type="PANTHER" id="PTHR37326">
    <property type="entry name" value="BLL3975 PROTEIN"/>
    <property type="match status" value="1"/>
</dbReference>
<dbReference type="GO" id="GO:0016788">
    <property type="term" value="F:hydrolase activity, acting on ester bonds"/>
    <property type="evidence" value="ECO:0007669"/>
    <property type="project" value="InterPro"/>
</dbReference>
<dbReference type="PANTHER" id="PTHR37326:SF1">
    <property type="entry name" value="BLL3975 PROTEIN"/>
    <property type="match status" value="1"/>
</dbReference>
<dbReference type="Proteomes" id="UP000323505">
    <property type="component" value="Unassembled WGS sequence"/>
</dbReference>
<dbReference type="CDD" id="cd06230">
    <property type="entry name" value="M14_ASTE_ASPA_like"/>
    <property type="match status" value="1"/>
</dbReference>
<gene>
    <name evidence="6" type="ORF">FXF68_38400</name>
</gene>
<evidence type="ECO:0000259" key="5">
    <source>
        <dbReference type="Pfam" id="PF24827"/>
    </source>
</evidence>
<reference evidence="6 7" key="1">
    <citation type="submission" date="2019-08" db="EMBL/GenBank/DDBJ databases">
        <title>Actinomadura sp. nov. CYP1-5 isolated from mountain soil.</title>
        <authorList>
            <person name="Songsumanus A."/>
            <person name="Kuncharoen N."/>
            <person name="Kudo T."/>
            <person name="Yuki M."/>
            <person name="Igarashi Y."/>
            <person name="Tanasupawat S."/>
        </authorList>
    </citation>
    <scope>NUCLEOTIDE SEQUENCE [LARGE SCALE GENOMIC DNA]</scope>
    <source>
        <strain evidence="6 7">CYP1-5</strain>
    </source>
</reference>
<dbReference type="EMBL" id="VSRQ01000011">
    <property type="protein sequence ID" value="TYK43483.1"/>
    <property type="molecule type" value="Genomic_DNA"/>
</dbReference>
<name>A0A5D3F5N0_9ACTN</name>
<keyword evidence="7" id="KW-1185">Reference proteome</keyword>
<dbReference type="InterPro" id="IPR055438">
    <property type="entry name" value="AstE_AspA_cat"/>
</dbReference>
<dbReference type="InterPro" id="IPR053138">
    <property type="entry name" value="N-alpha-Ac-DABA_deacetylase"/>
</dbReference>
<comment type="caution">
    <text evidence="6">The sequence shown here is derived from an EMBL/GenBank/DDBJ whole genome shotgun (WGS) entry which is preliminary data.</text>
</comment>
<evidence type="ECO:0000313" key="7">
    <source>
        <dbReference type="Proteomes" id="UP000323505"/>
    </source>
</evidence>